<gene>
    <name evidence="1" type="ORF">HMPREF9302_04040</name>
</gene>
<reference evidence="1 2" key="1">
    <citation type="submission" date="2014-07" db="EMBL/GenBank/DDBJ databases">
        <authorList>
            <person name="McCorrison J."/>
            <person name="Sanka R."/>
            <person name="Torralba M."/>
            <person name="Gillis M."/>
            <person name="Haft D.H."/>
            <person name="Methe B."/>
            <person name="Sutton G."/>
            <person name="Nelson K.E."/>
        </authorList>
    </citation>
    <scope>NUCLEOTIDE SEQUENCE [LARGE SCALE GENOMIC DNA]</scope>
    <source>
        <strain evidence="1 2">DNF00058</strain>
    </source>
</reference>
<sequence length="183" mass="20669">MEVSRVYIQQSFFNGVSYVKGEVVDLLEKFNVACSSFPFKYKPEAKDLPFRDWAGEDGRDVYIPKEGIFIKNYEVEASFLYKGVKETIHKDVKDFIDFVYGRNNGSVGAALIIYDEYAQAGRKDVHVASVSNDVYYYGDDDPDAIASFKVKFMIEDPTTVIIPEYGVSDSGDKKIIDLTFVGV</sequence>
<evidence type="ECO:0000313" key="1">
    <source>
        <dbReference type="EMBL" id="KGF52448.1"/>
    </source>
</evidence>
<dbReference type="OrthoDB" id="1031349at2"/>
<comment type="caution">
    <text evidence="1">The sequence shown here is derived from an EMBL/GenBank/DDBJ whole genome shotgun (WGS) entry which is preliminary data.</text>
</comment>
<name>A0A096AZG5_9BACT</name>
<protein>
    <submittedName>
        <fullName evidence="1">Uncharacterized protein</fullName>
    </submittedName>
</protein>
<keyword evidence="2" id="KW-1185">Reference proteome</keyword>
<dbReference type="RefSeq" id="WP_036854906.1">
    <property type="nucleotide sequence ID" value="NZ_JRNU01000012.1"/>
</dbReference>
<dbReference type="AlphaFoldDB" id="A0A096AZG5"/>
<accession>A0A096AZG5</accession>
<evidence type="ECO:0000313" key="2">
    <source>
        <dbReference type="Proteomes" id="UP000029614"/>
    </source>
</evidence>
<proteinExistence type="predicted"/>
<dbReference type="EMBL" id="JRNU01000012">
    <property type="protein sequence ID" value="KGF52448.1"/>
    <property type="molecule type" value="Genomic_DNA"/>
</dbReference>
<dbReference type="Proteomes" id="UP000029614">
    <property type="component" value="Unassembled WGS sequence"/>
</dbReference>
<organism evidence="1 2">
    <name type="scientific">Prevotella amnii DNF00058</name>
    <dbReference type="NCBI Taxonomy" id="1401066"/>
    <lineage>
        <taxon>Bacteria</taxon>
        <taxon>Pseudomonadati</taxon>
        <taxon>Bacteroidota</taxon>
        <taxon>Bacteroidia</taxon>
        <taxon>Bacteroidales</taxon>
        <taxon>Prevotellaceae</taxon>
        <taxon>Prevotella</taxon>
    </lineage>
</organism>